<dbReference type="EMBL" id="PVTJ01000002">
    <property type="protein sequence ID" value="PRY60403.1"/>
    <property type="molecule type" value="Genomic_DNA"/>
</dbReference>
<name>A0A2T0UR67_9ACTN</name>
<evidence type="ECO:0000313" key="2">
    <source>
        <dbReference type="Proteomes" id="UP000238176"/>
    </source>
</evidence>
<proteinExistence type="predicted"/>
<gene>
    <name evidence="1" type="ORF">B0I28_1026</name>
</gene>
<keyword evidence="2" id="KW-1185">Reference proteome</keyword>
<dbReference type="AlphaFoldDB" id="A0A2T0UR67"/>
<reference evidence="1 2" key="1">
    <citation type="submission" date="2018-03" db="EMBL/GenBank/DDBJ databases">
        <title>Genomic Encyclopedia of Type Strains, Phase III (KMG-III): the genomes of soil and plant-associated and newly described type strains.</title>
        <authorList>
            <person name="Whitman W."/>
        </authorList>
    </citation>
    <scope>NUCLEOTIDE SEQUENCE [LARGE SCALE GENOMIC DNA]</scope>
    <source>
        <strain evidence="1 2">CGMCC 4.7067</strain>
    </source>
</reference>
<evidence type="ECO:0000313" key="1">
    <source>
        <dbReference type="EMBL" id="PRY60403.1"/>
    </source>
</evidence>
<protein>
    <submittedName>
        <fullName evidence="1">Uncharacterized protein</fullName>
    </submittedName>
</protein>
<accession>A0A2T0UR67</accession>
<organism evidence="1 2">
    <name type="scientific">Glycomyces artemisiae</name>
    <dbReference type="NCBI Taxonomy" id="1076443"/>
    <lineage>
        <taxon>Bacteria</taxon>
        <taxon>Bacillati</taxon>
        <taxon>Actinomycetota</taxon>
        <taxon>Actinomycetes</taxon>
        <taxon>Glycomycetales</taxon>
        <taxon>Glycomycetaceae</taxon>
        <taxon>Glycomyces</taxon>
    </lineage>
</organism>
<dbReference type="Proteomes" id="UP000238176">
    <property type="component" value="Unassembled WGS sequence"/>
</dbReference>
<comment type="caution">
    <text evidence="1">The sequence shown here is derived from an EMBL/GenBank/DDBJ whole genome shotgun (WGS) entry which is preliminary data.</text>
</comment>
<dbReference type="RefSeq" id="WP_181245632.1">
    <property type="nucleotide sequence ID" value="NZ_PVTJ01000002.1"/>
</dbReference>
<sequence>MIRAVANQIAARVGPVYVGRHRRARPVLHRVLRLVSAAPEATLEEAVR</sequence>